<organism evidence="5 6">
    <name type="scientific">Pseudomonas abietaniphila</name>
    <dbReference type="NCBI Taxonomy" id="89065"/>
    <lineage>
        <taxon>Bacteria</taxon>
        <taxon>Pseudomonadati</taxon>
        <taxon>Pseudomonadota</taxon>
        <taxon>Gammaproteobacteria</taxon>
        <taxon>Pseudomonadales</taxon>
        <taxon>Pseudomonadaceae</taxon>
        <taxon>Pseudomonas</taxon>
    </lineage>
</organism>
<evidence type="ECO:0000256" key="3">
    <source>
        <dbReference type="ARBA" id="ARBA00022978"/>
    </source>
</evidence>
<dbReference type="GO" id="GO:0052040">
    <property type="term" value="P:symbiont-mediated perturbation of host programmed cell death"/>
    <property type="evidence" value="ECO:0007669"/>
    <property type="project" value="UniProtKB-KW"/>
</dbReference>
<feature type="region of interest" description="Disordered" evidence="4">
    <location>
        <begin position="202"/>
        <end position="238"/>
    </location>
</feature>
<dbReference type="STRING" id="89065.SAMN05216605_101579"/>
<protein>
    <submittedName>
        <fullName evidence="5">HrpZ protein</fullName>
    </submittedName>
</protein>
<keyword evidence="3" id="KW-0928">Hypersensitive response elicitation</keyword>
<feature type="region of interest" description="Disordered" evidence="4">
    <location>
        <begin position="297"/>
        <end position="321"/>
    </location>
</feature>
<evidence type="ECO:0000313" key="6">
    <source>
        <dbReference type="Proteomes" id="UP000182894"/>
    </source>
</evidence>
<evidence type="ECO:0000256" key="4">
    <source>
        <dbReference type="SAM" id="MobiDB-lite"/>
    </source>
</evidence>
<dbReference type="OrthoDB" id="6853773at2"/>
<proteinExistence type="predicted"/>
<dbReference type="AlphaFoldDB" id="A0A1G7SWG4"/>
<reference evidence="6" key="1">
    <citation type="submission" date="2016-10" db="EMBL/GenBank/DDBJ databases">
        <authorList>
            <person name="Varghese N."/>
            <person name="Submissions S."/>
        </authorList>
    </citation>
    <scope>NUCLEOTIDE SEQUENCE [LARGE SCALE GENOMIC DNA]</scope>
    <source>
        <strain evidence="6">ATCC 700689</strain>
    </source>
</reference>
<feature type="region of interest" description="Disordered" evidence="4">
    <location>
        <begin position="252"/>
        <end position="280"/>
    </location>
</feature>
<feature type="compositionally biased region" description="Polar residues" evidence="4">
    <location>
        <begin position="213"/>
        <end position="223"/>
    </location>
</feature>
<dbReference type="GO" id="GO:0005576">
    <property type="term" value="C:extracellular region"/>
    <property type="evidence" value="ECO:0007669"/>
    <property type="project" value="UniProtKB-SubCell"/>
</dbReference>
<name>A0A1G7SWG4_9PSED</name>
<dbReference type="RefSeq" id="WP_074749989.1">
    <property type="nucleotide sequence ID" value="NZ_FNCO01000001.1"/>
</dbReference>
<dbReference type="EMBL" id="FNCO01000001">
    <property type="protein sequence ID" value="SDG27134.1"/>
    <property type="molecule type" value="Genomic_DNA"/>
</dbReference>
<feature type="compositionally biased region" description="Polar residues" evidence="4">
    <location>
        <begin position="268"/>
        <end position="280"/>
    </location>
</feature>
<gene>
    <name evidence="5" type="ORF">SAMN05216605_101579</name>
</gene>
<dbReference type="Pfam" id="PF04877">
    <property type="entry name" value="Harpin"/>
    <property type="match status" value="1"/>
</dbReference>
<keyword evidence="2" id="KW-0964">Secreted</keyword>
<dbReference type="InterPro" id="IPR006961">
    <property type="entry name" value="HrpN/Z"/>
</dbReference>
<keyword evidence="6" id="KW-1185">Reference proteome</keyword>
<dbReference type="Proteomes" id="UP000182894">
    <property type="component" value="Unassembled WGS sequence"/>
</dbReference>
<evidence type="ECO:0000256" key="2">
    <source>
        <dbReference type="ARBA" id="ARBA00022525"/>
    </source>
</evidence>
<evidence type="ECO:0000313" key="5">
    <source>
        <dbReference type="EMBL" id="SDG27134.1"/>
    </source>
</evidence>
<evidence type="ECO:0000256" key="1">
    <source>
        <dbReference type="ARBA" id="ARBA00004613"/>
    </source>
</evidence>
<accession>A0A1G7SWG4</accession>
<comment type="subcellular location">
    <subcellularLocation>
        <location evidence="1">Secreted</location>
    </subcellularLocation>
</comment>
<feature type="compositionally biased region" description="Gly residues" evidence="4">
    <location>
        <begin position="303"/>
        <end position="315"/>
    </location>
</feature>
<sequence length="351" mass="35203">MISLNANINPLQGAHIGTVVSTGGIGGQQGPQSLKDVIDKLAQALTKDGHLDQDSPLGKMVGKQMEKMNPLASLGGGSPDMIKAALSAVIKDKLGDNFGAAADFGLGGGAGSGKPDLMSQVLNGLGKASLDDLLSKQGDGTKFSSDDMPLLDKIAQFMDQNSSKFPAPDSGSWKNELKEDNYLDSKETGAFRAALDMLGGQLEQQQNGGGSPLDSNALSNGLSTLEMPGSGNPTQELGQLLGGLLQQGMNASLGNGNNVGGGLGTPVNDAQQPGNSGNSVTQDLGKLLGGLIEKGLEASQSGSGSGSGGVGGTGGQPNPLFAQHDLQNTLAQAATAIVSALLGAGDTRQAA</sequence>